<protein>
    <submittedName>
        <fullName evidence="1">Uncharacterized protein</fullName>
    </submittedName>
</protein>
<organism evidence="1 2">
    <name type="scientific">Kwoniella europaea PYCC6329</name>
    <dbReference type="NCBI Taxonomy" id="1423913"/>
    <lineage>
        <taxon>Eukaryota</taxon>
        <taxon>Fungi</taxon>
        <taxon>Dikarya</taxon>
        <taxon>Basidiomycota</taxon>
        <taxon>Agaricomycotina</taxon>
        <taxon>Tremellomycetes</taxon>
        <taxon>Tremellales</taxon>
        <taxon>Cryptococcaceae</taxon>
        <taxon>Kwoniella</taxon>
    </lineage>
</organism>
<dbReference type="RefSeq" id="XP_066082422.1">
    <property type="nucleotide sequence ID" value="XM_066226325.1"/>
</dbReference>
<dbReference type="EMBL" id="CP144089">
    <property type="protein sequence ID" value="WWD04455.1"/>
    <property type="molecule type" value="Genomic_DNA"/>
</dbReference>
<keyword evidence="2" id="KW-1185">Reference proteome</keyword>
<evidence type="ECO:0000313" key="2">
    <source>
        <dbReference type="Proteomes" id="UP001358614"/>
    </source>
</evidence>
<evidence type="ECO:0000313" key="1">
    <source>
        <dbReference type="EMBL" id="WWD04455.1"/>
    </source>
</evidence>
<dbReference type="KEGG" id="ker:91101328"/>
<dbReference type="GeneID" id="91101328"/>
<sequence>MSDCVTKVSHTDETATSALDRSVSSQTGVEYSQWTELRTPSSQVPSCHNGKLNLLESAVGSMARQLTRQAIEKYQKRGSSAGGRSYGSPRCQRLVEDSDSIYKAENGTQNVAFPTDCGKEVSLKSSKDCTTAGYCTWNLCDEHICHSCREQGEVTDFEYHMINAEEGMGEGESAGA</sequence>
<gene>
    <name evidence="1" type="ORF">V865_002524</name>
</gene>
<dbReference type="Proteomes" id="UP001358614">
    <property type="component" value="Chromosome 1"/>
</dbReference>
<proteinExistence type="predicted"/>
<dbReference type="AlphaFoldDB" id="A0AAX4KFW5"/>
<name>A0AAX4KFW5_9TREE</name>
<reference evidence="1 2" key="1">
    <citation type="submission" date="2024-01" db="EMBL/GenBank/DDBJ databases">
        <title>Comparative genomics of Cryptococcus and Kwoniella reveals pathogenesis evolution and contrasting modes of karyotype evolution via chromosome fusion or intercentromeric recombination.</title>
        <authorList>
            <person name="Coelho M.A."/>
            <person name="David-Palma M."/>
            <person name="Shea T."/>
            <person name="Bowers K."/>
            <person name="McGinley-Smith S."/>
            <person name="Mohammad A.W."/>
            <person name="Gnirke A."/>
            <person name="Yurkov A.M."/>
            <person name="Nowrousian M."/>
            <person name="Sun S."/>
            <person name="Cuomo C.A."/>
            <person name="Heitman J."/>
        </authorList>
    </citation>
    <scope>NUCLEOTIDE SEQUENCE [LARGE SCALE GENOMIC DNA]</scope>
    <source>
        <strain evidence="1 2">PYCC6329</strain>
    </source>
</reference>
<accession>A0AAX4KFW5</accession>